<dbReference type="Proteomes" id="UP000011014">
    <property type="component" value="Unassembled WGS sequence"/>
</dbReference>
<evidence type="ECO:0000313" key="2">
    <source>
        <dbReference type="EMBL" id="CBY40483.1"/>
    </source>
</evidence>
<feature type="compositionally biased region" description="Basic residues" evidence="1">
    <location>
        <begin position="44"/>
        <end position="53"/>
    </location>
</feature>
<feature type="region of interest" description="Disordered" evidence="1">
    <location>
        <begin position="24"/>
        <end position="53"/>
    </location>
</feature>
<reference evidence="2" key="1">
    <citation type="journal article" date="2010" name="Science">
        <title>Plasticity of animal genome architecture unmasked by rapid evolution of a pelagic tunicate.</title>
        <authorList>
            <person name="Denoeud F."/>
            <person name="Henriet S."/>
            <person name="Mungpakdee S."/>
            <person name="Aury J.M."/>
            <person name="Da Silva C."/>
            <person name="Brinkmann H."/>
            <person name="Mikhaleva J."/>
            <person name="Olsen L.C."/>
            <person name="Jubin C."/>
            <person name="Canestro C."/>
            <person name="Bouquet J.M."/>
            <person name="Danks G."/>
            <person name="Poulain J."/>
            <person name="Campsteijn C."/>
            <person name="Adamski M."/>
            <person name="Cross I."/>
            <person name="Yadetie F."/>
            <person name="Muffato M."/>
            <person name="Louis A."/>
            <person name="Butcher S."/>
            <person name="Tsagkogeorga G."/>
            <person name="Konrad A."/>
            <person name="Singh S."/>
            <person name="Jensen M.F."/>
            <person name="Cong E.H."/>
            <person name="Eikeseth-Otteraa H."/>
            <person name="Noel B."/>
            <person name="Anthouard V."/>
            <person name="Porcel B.M."/>
            <person name="Kachouri-Lafond R."/>
            <person name="Nishino A."/>
            <person name="Ugolini M."/>
            <person name="Chourrout P."/>
            <person name="Nishida H."/>
            <person name="Aasland R."/>
            <person name="Huzurbazar S."/>
            <person name="Westhof E."/>
            <person name="Delsuc F."/>
            <person name="Lehrach H."/>
            <person name="Reinhardt R."/>
            <person name="Weissenbach J."/>
            <person name="Roy S.W."/>
            <person name="Artiguenave F."/>
            <person name="Postlethwait J.H."/>
            <person name="Manak J.R."/>
            <person name="Thompson E.M."/>
            <person name="Jaillon O."/>
            <person name="Du Pasquier L."/>
            <person name="Boudinot P."/>
            <person name="Liberles D.A."/>
            <person name="Volff J.N."/>
            <person name="Philippe H."/>
            <person name="Lenhard B."/>
            <person name="Roest Crollius H."/>
            <person name="Wincker P."/>
            <person name="Chourrout D."/>
        </authorList>
    </citation>
    <scope>NUCLEOTIDE SEQUENCE [LARGE SCALE GENOMIC DNA]</scope>
</reference>
<feature type="non-terminal residue" evidence="2">
    <location>
        <position position="1"/>
    </location>
</feature>
<name>E4YYF5_OIKDI</name>
<proteinExistence type="predicted"/>
<sequence>LANAHIGIKEAAAIRMALEWYGKESSEEKSHLFVRQRLGSTRSSQRKQRSGNE</sequence>
<evidence type="ECO:0000256" key="1">
    <source>
        <dbReference type="SAM" id="MobiDB-lite"/>
    </source>
</evidence>
<protein>
    <submittedName>
        <fullName evidence="2">Uncharacterized protein</fullName>
    </submittedName>
</protein>
<gene>
    <name evidence="2" type="ORF">GSOID_T00022495001</name>
</gene>
<accession>E4YYF5</accession>
<dbReference type="AlphaFoldDB" id="E4YYF5"/>
<organism evidence="2">
    <name type="scientific">Oikopleura dioica</name>
    <name type="common">Tunicate</name>
    <dbReference type="NCBI Taxonomy" id="34765"/>
    <lineage>
        <taxon>Eukaryota</taxon>
        <taxon>Metazoa</taxon>
        <taxon>Chordata</taxon>
        <taxon>Tunicata</taxon>
        <taxon>Appendicularia</taxon>
        <taxon>Copelata</taxon>
        <taxon>Oikopleuridae</taxon>
        <taxon>Oikopleura</taxon>
    </lineage>
</organism>
<dbReference type="EMBL" id="FN655949">
    <property type="protein sequence ID" value="CBY40483.1"/>
    <property type="molecule type" value="Genomic_DNA"/>
</dbReference>